<dbReference type="KEGG" id="part:PARC_a2177"/>
<dbReference type="Gene3D" id="3.20.20.80">
    <property type="entry name" value="Glycosidases"/>
    <property type="match status" value="1"/>
</dbReference>
<proteinExistence type="predicted"/>
<name>A0A290S4V6_9GAMM</name>
<dbReference type="Pfam" id="PF17992">
    <property type="entry name" value="Agarase_CBM"/>
    <property type="match status" value="1"/>
</dbReference>
<evidence type="ECO:0000313" key="3">
    <source>
        <dbReference type="EMBL" id="ATC86695.1"/>
    </source>
</evidence>
<dbReference type="EMBL" id="CP011025">
    <property type="protein sequence ID" value="ATC86695.1"/>
    <property type="molecule type" value="Genomic_DNA"/>
</dbReference>
<dbReference type="PROSITE" id="PS51257">
    <property type="entry name" value="PROKAR_LIPOPROTEIN"/>
    <property type="match status" value="1"/>
</dbReference>
<organism evidence="3 4">
    <name type="scientific">Pseudoalteromonas arctica A 37-1-2</name>
    <dbReference type="NCBI Taxonomy" id="1117313"/>
    <lineage>
        <taxon>Bacteria</taxon>
        <taxon>Pseudomonadati</taxon>
        <taxon>Pseudomonadota</taxon>
        <taxon>Gammaproteobacteria</taxon>
        <taxon>Alteromonadales</taxon>
        <taxon>Pseudoalteromonadaceae</taxon>
        <taxon>Pseudoalteromonas</taxon>
    </lineage>
</organism>
<feature type="chain" id="PRO_5013284787" evidence="1">
    <location>
        <begin position="21"/>
        <end position="779"/>
    </location>
</feature>
<evidence type="ECO:0000256" key="1">
    <source>
        <dbReference type="SAM" id="SignalP"/>
    </source>
</evidence>
<dbReference type="InterPro" id="IPR040669">
    <property type="entry name" value="Agarase_CBM"/>
</dbReference>
<dbReference type="Gene3D" id="2.60.120.430">
    <property type="entry name" value="Galactose-binding lectin"/>
    <property type="match status" value="1"/>
</dbReference>
<accession>A0A290S4V6</accession>
<sequence length="779" mass="87933">MKYKKNILLTSLLLALSACNQQEIKVEKPTNEPTEVNSADALMYLFADAAHTQLTPVQYKSNAATVKAENSVLDVTFQSKKNSYASIVFSPEKPWDWSEFSDFNLAFELANPGTHSVQIYLDISDIDGANYTRSVNVPVGGYNTYYAKLDGHDLATPDGKENVELNFTSGLRSNPDTWESDEVQFISMWGKKNLNLKGIAKIAISVQSTLHDKELAIKSISLRKNPQFNTAFLTKIVDEFGQNAKQEFSGKVHSEAELLSDKKQEAAQLLSKRPTNRSRFGGWAEGPKLEATGYFRAAKYNDKWSLVDPDGYLYLATGIDIIRLANSTTLTGYDFDQALLAKPANAGVTPEDSKGLNQVNKEALKSRFVASQVRKNLFEWLPDYTDPLGKHFGYRKSAHSGPLEHGETYSFYAANLERKYGQNNADYMQKWREVTLDRMITWGFSSLGNWTDPSYYDNQKVPYFANGWIIGDFKTVSSGNDFWGAMPDVFDPEFTVRANETVSVVAKEVKNSPWAVGVFIDNEKSFGRPDSVKSHYGIVINTLGRDAKTVPTKAEFSRLMKEKYTDVAKLNKVWHLNLASWVEFDKGVTVDIKNEEQLVDFSILLTAYADKYFSVVNAAMDKYLPNHMYLGARFPDWGMPIEVVKASAKYVDVISFNAYKEGLRDDKWAFLSQFDKPAIIGEFHVGSSDSGLFHPGLIHAANQQDRANMYTDYMNSVIDNPYFIGAHWFQYIDSPITGRAYDGENYNVGFISVTDRPYIEMIEAAKAMNESMYERRFKK</sequence>
<evidence type="ECO:0000313" key="4">
    <source>
        <dbReference type="Proteomes" id="UP000016505"/>
    </source>
</evidence>
<evidence type="ECO:0000259" key="2">
    <source>
        <dbReference type="Pfam" id="PF17992"/>
    </source>
</evidence>
<protein>
    <submittedName>
        <fullName evidence="3">Agarase</fullName>
    </submittedName>
</protein>
<feature type="domain" description="Agarase CBM-like" evidence="2">
    <location>
        <begin position="63"/>
        <end position="233"/>
    </location>
</feature>
<dbReference type="SUPFAM" id="SSF51445">
    <property type="entry name" value="(Trans)glycosidases"/>
    <property type="match status" value="1"/>
</dbReference>
<dbReference type="RefSeq" id="WP_010554500.1">
    <property type="nucleotide sequence ID" value="NZ_CP011025.1"/>
</dbReference>
<dbReference type="Proteomes" id="UP000016505">
    <property type="component" value="Chromosome I"/>
</dbReference>
<gene>
    <name evidence="3" type="ORF">PARC_a2177</name>
</gene>
<dbReference type="InterPro" id="IPR017853">
    <property type="entry name" value="GH"/>
</dbReference>
<dbReference type="AlphaFoldDB" id="A0A290S4V6"/>
<feature type="signal peptide" evidence="1">
    <location>
        <begin position="1"/>
        <end position="20"/>
    </location>
</feature>
<dbReference type="OrthoDB" id="9760450at2"/>
<keyword evidence="1" id="KW-0732">Signal</keyword>
<reference evidence="3 4" key="1">
    <citation type="journal article" date="2012" name="J. Bacteriol.">
        <title>Genome sequences of type strains of seven species of the marine bacterium Pseudoalteromonas.</title>
        <authorList>
            <person name="Xie B.B."/>
            <person name="Shu Y.L."/>
            <person name="Qin Q.L."/>
            <person name="Rong J.C."/>
            <person name="Zhang X.Y."/>
            <person name="Chen X.L."/>
            <person name="Shi M."/>
            <person name="He H.L."/>
            <person name="Zhou B.C."/>
            <person name="Zhang Y.Z."/>
        </authorList>
    </citation>
    <scope>NUCLEOTIDE SEQUENCE [LARGE SCALE GENOMIC DNA]</scope>
    <source>
        <strain evidence="3 4">A 37-1-2</strain>
    </source>
</reference>